<reference evidence="1" key="2">
    <citation type="submission" date="2021-03" db="UniProtKB">
        <authorList>
            <consortium name="EnsemblPlants"/>
        </authorList>
    </citation>
    <scope>IDENTIFICATION</scope>
</reference>
<proteinExistence type="predicted"/>
<organism evidence="1 2">
    <name type="scientific">Cannabis sativa</name>
    <name type="common">Hemp</name>
    <name type="synonym">Marijuana</name>
    <dbReference type="NCBI Taxonomy" id="3483"/>
    <lineage>
        <taxon>Eukaryota</taxon>
        <taxon>Viridiplantae</taxon>
        <taxon>Streptophyta</taxon>
        <taxon>Embryophyta</taxon>
        <taxon>Tracheophyta</taxon>
        <taxon>Spermatophyta</taxon>
        <taxon>Magnoliopsida</taxon>
        <taxon>eudicotyledons</taxon>
        <taxon>Gunneridae</taxon>
        <taxon>Pentapetalae</taxon>
        <taxon>rosids</taxon>
        <taxon>fabids</taxon>
        <taxon>Rosales</taxon>
        <taxon>Cannabaceae</taxon>
        <taxon>Cannabis</taxon>
    </lineage>
</organism>
<dbReference type="EMBL" id="UZAU01000723">
    <property type="status" value="NOT_ANNOTATED_CDS"/>
    <property type="molecule type" value="Genomic_DNA"/>
</dbReference>
<evidence type="ECO:0000313" key="1">
    <source>
        <dbReference type="EnsemblPlants" id="cds.evm.model.09.464"/>
    </source>
</evidence>
<accession>A0A803QGC1</accession>
<evidence type="ECO:0000313" key="2">
    <source>
        <dbReference type="Proteomes" id="UP000596661"/>
    </source>
</evidence>
<reference evidence="1" key="1">
    <citation type="submission" date="2018-11" db="EMBL/GenBank/DDBJ databases">
        <authorList>
            <person name="Grassa J C."/>
        </authorList>
    </citation>
    <scope>NUCLEOTIDE SEQUENCE [LARGE SCALE GENOMIC DNA]</scope>
</reference>
<keyword evidence="2" id="KW-1185">Reference proteome</keyword>
<dbReference type="Proteomes" id="UP000596661">
    <property type="component" value="Chromosome 9"/>
</dbReference>
<sequence>MNRSTATKKFLEELCSCSSTIEMKNCLEALMSETPLFQYDCDEEPIYPQVHERCPLGERDDVVSRFVDGSVQQHVEHDGIIREARCSPKTEGNEFWASLCS</sequence>
<name>A0A803QGC1_CANSA</name>
<dbReference type="EnsemblPlants" id="evm.model.09.464">
    <property type="protein sequence ID" value="cds.evm.model.09.464"/>
    <property type="gene ID" value="evm.TU.09.464"/>
</dbReference>
<dbReference type="AlphaFoldDB" id="A0A803QGC1"/>
<protein>
    <submittedName>
        <fullName evidence="1">Uncharacterized protein</fullName>
    </submittedName>
</protein>
<dbReference type="Gramene" id="evm.model.09.464">
    <property type="protein sequence ID" value="cds.evm.model.09.464"/>
    <property type="gene ID" value="evm.TU.09.464"/>
</dbReference>